<accession>A0A2S9Y7N8</accession>
<dbReference type="PROSITE" id="PS01360">
    <property type="entry name" value="ZF_MYND_1"/>
    <property type="match status" value="1"/>
</dbReference>
<dbReference type="InterPro" id="IPR002893">
    <property type="entry name" value="Znf_MYND"/>
</dbReference>
<dbReference type="AlphaFoldDB" id="A0A2S9Y7N8"/>
<dbReference type="PANTHER" id="PTHR28069:SF1">
    <property type="entry name" value="PROTEIN MSS51, MITOCHONDRIAL"/>
    <property type="match status" value="1"/>
</dbReference>
<evidence type="ECO:0000256" key="1">
    <source>
        <dbReference type="ARBA" id="ARBA00022723"/>
    </source>
</evidence>
<dbReference type="Gene3D" id="6.10.140.2220">
    <property type="match status" value="1"/>
</dbReference>
<evidence type="ECO:0000313" key="6">
    <source>
        <dbReference type="Proteomes" id="UP000238823"/>
    </source>
</evidence>
<comment type="caution">
    <text evidence="5">The sequence shown here is derived from an EMBL/GenBank/DDBJ whole genome shotgun (WGS) entry which is preliminary data.</text>
</comment>
<keyword evidence="2" id="KW-0863">Zinc-finger</keyword>
<dbReference type="Proteomes" id="UP000238823">
    <property type="component" value="Unassembled WGS sequence"/>
</dbReference>
<proteinExistence type="predicted"/>
<keyword evidence="1" id="KW-0479">Metal-binding</keyword>
<feature type="domain" description="MYND-type" evidence="4">
    <location>
        <begin position="50"/>
        <end position="86"/>
    </location>
</feature>
<reference evidence="5 6" key="1">
    <citation type="submission" date="2018-03" db="EMBL/GenBank/DDBJ databases">
        <title>Draft Genome Sequences of the Obligatory Marine Myxobacteria Enhygromyxa salina SWB007.</title>
        <authorList>
            <person name="Poehlein A."/>
            <person name="Moghaddam J.A."/>
            <person name="Harms H."/>
            <person name="Alanjari M."/>
            <person name="Koenig G.M."/>
            <person name="Daniel R."/>
            <person name="Schaeberle T.F."/>
        </authorList>
    </citation>
    <scope>NUCLEOTIDE SEQUENCE [LARGE SCALE GENOMIC DNA]</scope>
    <source>
        <strain evidence="5 6">SWB007</strain>
    </source>
</reference>
<evidence type="ECO:0000313" key="5">
    <source>
        <dbReference type="EMBL" id="PRQ01128.1"/>
    </source>
</evidence>
<gene>
    <name evidence="5" type="ORF">ENSA7_57330</name>
</gene>
<evidence type="ECO:0000256" key="2">
    <source>
        <dbReference type="ARBA" id="ARBA00022771"/>
    </source>
</evidence>
<dbReference type="GO" id="GO:0008270">
    <property type="term" value="F:zinc ion binding"/>
    <property type="evidence" value="ECO:0007669"/>
    <property type="project" value="UniProtKB-KW"/>
</dbReference>
<dbReference type="Pfam" id="PF01753">
    <property type="entry name" value="zf-MYND"/>
    <property type="match status" value="1"/>
</dbReference>
<dbReference type="EMBL" id="PVNL01000117">
    <property type="protein sequence ID" value="PRQ01128.1"/>
    <property type="molecule type" value="Genomic_DNA"/>
</dbReference>
<dbReference type="SUPFAM" id="SSF144232">
    <property type="entry name" value="HIT/MYND zinc finger-like"/>
    <property type="match status" value="1"/>
</dbReference>
<dbReference type="PANTHER" id="PTHR28069">
    <property type="entry name" value="GH20023P"/>
    <property type="match status" value="1"/>
</dbReference>
<dbReference type="OrthoDB" id="9948884at2"/>
<organism evidence="5 6">
    <name type="scientific">Enhygromyxa salina</name>
    <dbReference type="NCBI Taxonomy" id="215803"/>
    <lineage>
        <taxon>Bacteria</taxon>
        <taxon>Pseudomonadati</taxon>
        <taxon>Myxococcota</taxon>
        <taxon>Polyangia</taxon>
        <taxon>Nannocystales</taxon>
        <taxon>Nannocystaceae</taxon>
        <taxon>Enhygromyxa</taxon>
    </lineage>
</organism>
<keyword evidence="3" id="KW-0862">Zinc</keyword>
<sequence length="332" mass="35877">MDYAPAPMAPLLDYPVQVSELEKIARLSPPPPTVERAPPGLAGADAAVACLVCGSRPARACVVCGGVSYCGEAHQRVDARWHDLVCADLRTIAQDAVFAARGSLVDALIDRIGRARIDDLAGWDDLLEADIVGARRRLLTDLGTRPLTLARALADLDIPARAARSGVISIHVMAADEREQRLPPALWATLARLFPGTRFELALVGPMLDDSRVPESKPADSPLTLRAHTGLYRRSLWRELGRPDLVLGYDCGLTLYPSWKPTILELRGSGVPFVVTSYRSWEAAAEARLLTAVGVTRVLGPAPNPFASLASQRSSTIANDVARDNAWVTVWR</sequence>
<protein>
    <recommendedName>
        <fullName evidence="4">MYND-type domain-containing protein</fullName>
    </recommendedName>
</protein>
<evidence type="ECO:0000256" key="3">
    <source>
        <dbReference type="ARBA" id="ARBA00022833"/>
    </source>
</evidence>
<dbReference type="InterPro" id="IPR046824">
    <property type="entry name" value="Mss51-like_C"/>
</dbReference>
<evidence type="ECO:0000259" key="4">
    <source>
        <dbReference type="PROSITE" id="PS01360"/>
    </source>
</evidence>
<dbReference type="Pfam" id="PF20179">
    <property type="entry name" value="MSS51_C"/>
    <property type="match status" value="1"/>
</dbReference>
<name>A0A2S9Y7N8_9BACT</name>